<dbReference type="Proteomes" id="UP000319852">
    <property type="component" value="Chromosome"/>
</dbReference>
<dbReference type="InterPro" id="IPR027417">
    <property type="entry name" value="P-loop_NTPase"/>
</dbReference>
<dbReference type="Pfam" id="PF02534">
    <property type="entry name" value="T4SS-DNA_transf"/>
    <property type="match status" value="1"/>
</dbReference>
<evidence type="ECO:0000256" key="7">
    <source>
        <dbReference type="SAM" id="Phobius"/>
    </source>
</evidence>
<dbReference type="Gene3D" id="3.40.50.300">
    <property type="entry name" value="P-loop containing nucleotide triphosphate hydrolases"/>
    <property type="match status" value="1"/>
</dbReference>
<dbReference type="RefSeq" id="WP_145060560.1">
    <property type="nucleotide sequence ID" value="NZ_CP036263.1"/>
</dbReference>
<dbReference type="PANTHER" id="PTHR37937:SF1">
    <property type="entry name" value="CONJUGATIVE TRANSFER: DNA TRANSPORT"/>
    <property type="match status" value="1"/>
</dbReference>
<evidence type="ECO:0000313" key="8">
    <source>
        <dbReference type="EMBL" id="QDS99325.1"/>
    </source>
</evidence>
<feature type="transmembrane region" description="Helical" evidence="7">
    <location>
        <begin position="41"/>
        <end position="59"/>
    </location>
</feature>
<sequence length="631" mass="69504">MNNYGPRILINIFTGGTLAALWLCMVSPLVGSQHVSDTTQFWGKTAWAIAIIYLLSYGFPMLRRRLRLPITLSIATAAVGFGFFSVGAEAGREQAFWLSCCALVPVSLLVGPLAISSLTNTLSRNRWFRETFRLGNGDSATWANRDEYHARVMQIPRTKEGKLGWTDHILLGATTFRHDIMPRLVGIKTGVHLCTVGMTSSGKSATSQWPNYVMYGGAGLIVDMKGEHAQVTSKRRSEIGPVSVFDPLNITDLPSATCNVLVGIDETTDDGLQQIAAIREALILPEKKASSGPHFADNAGTLLEGVITLVCHTHPPELRNLATVARIIESRNLETGVYDEQVWSGAVYEMANCPLGQCVSAAKLMIDAADEEGGSFKTTLSKNLRWIAGEGMKNFLSGTENPLLELPTLGEKKPTIYVVVGLGNENNFKHYIRLMAAMGVYYLRRDFRNTLQKPSPSVLVGLDEYPLYAEGLDSISNGFGNLREAGCMLWVGTQKISQIKEAIGEEHCTLLLQSSTVQISGVSNDNTDVAKWVSDQLGKRTLKKKQGRGLMAKEVREKIVPLMTPREVEDTLRQHAANQIIFPADGGSPMWLHRRAYKDFRIDGRRCFKPLPLGDVFEERRSPQSPSTSRS</sequence>
<feature type="transmembrane region" description="Helical" evidence="7">
    <location>
        <begin position="9"/>
        <end position="29"/>
    </location>
</feature>
<evidence type="ECO:0000256" key="2">
    <source>
        <dbReference type="ARBA" id="ARBA00008806"/>
    </source>
</evidence>
<gene>
    <name evidence="8" type="primary">traG</name>
    <name evidence="8" type="ORF">HG15A2_26470</name>
</gene>
<keyword evidence="3" id="KW-1003">Cell membrane</keyword>
<evidence type="ECO:0000256" key="4">
    <source>
        <dbReference type="ARBA" id="ARBA00022692"/>
    </source>
</evidence>
<dbReference type="PANTHER" id="PTHR37937">
    <property type="entry name" value="CONJUGATIVE TRANSFER: DNA TRANSPORT"/>
    <property type="match status" value="1"/>
</dbReference>
<dbReference type="EMBL" id="CP036263">
    <property type="protein sequence ID" value="QDS99325.1"/>
    <property type="molecule type" value="Genomic_DNA"/>
</dbReference>
<dbReference type="InterPro" id="IPR051539">
    <property type="entry name" value="T4SS-coupling_protein"/>
</dbReference>
<dbReference type="SUPFAM" id="SSF52540">
    <property type="entry name" value="P-loop containing nucleoside triphosphate hydrolases"/>
    <property type="match status" value="1"/>
</dbReference>
<name>A0A517MWR4_9BACT</name>
<dbReference type="OrthoDB" id="226701at2"/>
<accession>A0A517MWR4</accession>
<keyword evidence="9" id="KW-1185">Reference proteome</keyword>
<evidence type="ECO:0000256" key="1">
    <source>
        <dbReference type="ARBA" id="ARBA00004651"/>
    </source>
</evidence>
<evidence type="ECO:0000256" key="6">
    <source>
        <dbReference type="ARBA" id="ARBA00023136"/>
    </source>
</evidence>
<evidence type="ECO:0000313" key="9">
    <source>
        <dbReference type="Proteomes" id="UP000319852"/>
    </source>
</evidence>
<dbReference type="GO" id="GO:0005886">
    <property type="term" value="C:plasma membrane"/>
    <property type="evidence" value="ECO:0007669"/>
    <property type="project" value="UniProtKB-SubCell"/>
</dbReference>
<comment type="similarity">
    <text evidence="2">Belongs to the VirD4/TraG family.</text>
</comment>
<reference evidence="8 9" key="1">
    <citation type="submission" date="2019-02" db="EMBL/GenBank/DDBJ databases">
        <title>Deep-cultivation of Planctomycetes and their phenomic and genomic characterization uncovers novel biology.</title>
        <authorList>
            <person name="Wiegand S."/>
            <person name="Jogler M."/>
            <person name="Boedeker C."/>
            <person name="Pinto D."/>
            <person name="Vollmers J."/>
            <person name="Rivas-Marin E."/>
            <person name="Kohn T."/>
            <person name="Peeters S.H."/>
            <person name="Heuer A."/>
            <person name="Rast P."/>
            <person name="Oberbeckmann S."/>
            <person name="Bunk B."/>
            <person name="Jeske O."/>
            <person name="Meyerdierks A."/>
            <person name="Storesund J.E."/>
            <person name="Kallscheuer N."/>
            <person name="Luecker S."/>
            <person name="Lage O.M."/>
            <person name="Pohl T."/>
            <person name="Merkel B.J."/>
            <person name="Hornburger P."/>
            <person name="Mueller R.-W."/>
            <person name="Bruemmer F."/>
            <person name="Labrenz M."/>
            <person name="Spormann A.M."/>
            <person name="Op den Camp H."/>
            <person name="Overmann J."/>
            <person name="Amann R."/>
            <person name="Jetten M.S.M."/>
            <person name="Mascher T."/>
            <person name="Medema M.H."/>
            <person name="Devos D.P."/>
            <person name="Kaster A.-K."/>
            <person name="Ovreas L."/>
            <person name="Rohde M."/>
            <person name="Galperin M.Y."/>
            <person name="Jogler C."/>
        </authorList>
    </citation>
    <scope>NUCLEOTIDE SEQUENCE [LARGE SCALE GENOMIC DNA]</scope>
    <source>
        <strain evidence="8 9">HG15A2</strain>
    </source>
</reference>
<dbReference type="AlphaFoldDB" id="A0A517MWR4"/>
<evidence type="ECO:0000256" key="3">
    <source>
        <dbReference type="ARBA" id="ARBA00022475"/>
    </source>
</evidence>
<evidence type="ECO:0000256" key="5">
    <source>
        <dbReference type="ARBA" id="ARBA00022989"/>
    </source>
</evidence>
<comment type="subcellular location">
    <subcellularLocation>
        <location evidence="1">Cell membrane</location>
        <topology evidence="1">Multi-pass membrane protein</topology>
    </subcellularLocation>
</comment>
<dbReference type="KEGG" id="amob:HG15A2_26470"/>
<organism evidence="8 9">
    <name type="scientific">Adhaeretor mobilis</name>
    <dbReference type="NCBI Taxonomy" id="1930276"/>
    <lineage>
        <taxon>Bacteria</taxon>
        <taxon>Pseudomonadati</taxon>
        <taxon>Planctomycetota</taxon>
        <taxon>Planctomycetia</taxon>
        <taxon>Pirellulales</taxon>
        <taxon>Lacipirellulaceae</taxon>
        <taxon>Adhaeretor</taxon>
    </lineage>
</organism>
<keyword evidence="4 7" id="KW-0812">Transmembrane</keyword>
<proteinExistence type="inferred from homology"/>
<feature type="transmembrane region" description="Helical" evidence="7">
    <location>
        <begin position="66"/>
        <end position="84"/>
    </location>
</feature>
<keyword evidence="6 7" id="KW-0472">Membrane</keyword>
<dbReference type="InterPro" id="IPR003688">
    <property type="entry name" value="TraG/VirD4"/>
</dbReference>
<keyword evidence="5 7" id="KW-1133">Transmembrane helix</keyword>
<protein>
    <submittedName>
        <fullName evidence="8">Conjugal transfer protein TraG</fullName>
    </submittedName>
</protein>